<gene>
    <name evidence="1" type="ORF">B0T14DRAFT_279362</name>
</gene>
<name>A0AA40BTV7_9PEZI</name>
<dbReference type="EMBL" id="JAULSU010000006">
    <property type="protein sequence ID" value="KAK0613444.1"/>
    <property type="molecule type" value="Genomic_DNA"/>
</dbReference>
<comment type="caution">
    <text evidence="1">The sequence shown here is derived from an EMBL/GenBank/DDBJ whole genome shotgun (WGS) entry which is preliminary data.</text>
</comment>
<organism evidence="1 2">
    <name type="scientific">Immersiella caudata</name>
    <dbReference type="NCBI Taxonomy" id="314043"/>
    <lineage>
        <taxon>Eukaryota</taxon>
        <taxon>Fungi</taxon>
        <taxon>Dikarya</taxon>
        <taxon>Ascomycota</taxon>
        <taxon>Pezizomycotina</taxon>
        <taxon>Sordariomycetes</taxon>
        <taxon>Sordariomycetidae</taxon>
        <taxon>Sordariales</taxon>
        <taxon>Lasiosphaeriaceae</taxon>
        <taxon>Immersiella</taxon>
    </lineage>
</organism>
<sequence length="66" mass="7411">MTLSSPLPLAGRLYRGQLLGELLTRAYKPMVKHAMTSNIRKSLWKSLRGYTFVSITRGAISASIDW</sequence>
<keyword evidence="2" id="KW-1185">Reference proteome</keyword>
<dbReference type="AlphaFoldDB" id="A0AA40BTV7"/>
<evidence type="ECO:0000313" key="2">
    <source>
        <dbReference type="Proteomes" id="UP001175000"/>
    </source>
</evidence>
<dbReference type="Proteomes" id="UP001175000">
    <property type="component" value="Unassembled WGS sequence"/>
</dbReference>
<reference evidence="1" key="1">
    <citation type="submission" date="2023-06" db="EMBL/GenBank/DDBJ databases">
        <title>Genome-scale phylogeny and comparative genomics of the fungal order Sordariales.</title>
        <authorList>
            <consortium name="Lawrence Berkeley National Laboratory"/>
            <person name="Hensen N."/>
            <person name="Bonometti L."/>
            <person name="Westerberg I."/>
            <person name="Brannstrom I.O."/>
            <person name="Guillou S."/>
            <person name="Cros-Aarteil S."/>
            <person name="Calhoun S."/>
            <person name="Haridas S."/>
            <person name="Kuo A."/>
            <person name="Mondo S."/>
            <person name="Pangilinan J."/>
            <person name="Riley R."/>
            <person name="Labutti K."/>
            <person name="Andreopoulos B."/>
            <person name="Lipzen A."/>
            <person name="Chen C."/>
            <person name="Yanf M."/>
            <person name="Daum C."/>
            <person name="Ng V."/>
            <person name="Clum A."/>
            <person name="Steindorff A."/>
            <person name="Ohm R."/>
            <person name="Martin F."/>
            <person name="Silar P."/>
            <person name="Natvig D."/>
            <person name="Lalanne C."/>
            <person name="Gautier V."/>
            <person name="Ament-Velasquez S.L."/>
            <person name="Kruys A."/>
            <person name="Hutchinson M.I."/>
            <person name="Powell A.J."/>
            <person name="Barry K."/>
            <person name="Miller A.N."/>
            <person name="Grigoriev I.V."/>
            <person name="Debuchy R."/>
            <person name="Gladieux P."/>
            <person name="Thoren M.H."/>
            <person name="Johannesson H."/>
        </authorList>
    </citation>
    <scope>NUCLEOTIDE SEQUENCE</scope>
    <source>
        <strain evidence="1">CBS 606.72</strain>
    </source>
</reference>
<protein>
    <submittedName>
        <fullName evidence="1">Uncharacterized protein</fullName>
    </submittedName>
</protein>
<proteinExistence type="predicted"/>
<evidence type="ECO:0000313" key="1">
    <source>
        <dbReference type="EMBL" id="KAK0613444.1"/>
    </source>
</evidence>
<accession>A0AA40BTV7</accession>